<accession>A0A3N5AWD4</accession>
<evidence type="ECO:0000256" key="1">
    <source>
        <dbReference type="SAM" id="Phobius"/>
    </source>
</evidence>
<gene>
    <name evidence="2" type="ORF">EDD75_0031</name>
</gene>
<dbReference type="EMBL" id="RKRE01000001">
    <property type="protein sequence ID" value="RPF49227.1"/>
    <property type="molecule type" value="Genomic_DNA"/>
</dbReference>
<comment type="caution">
    <text evidence="2">The sequence shown here is derived from an EMBL/GenBank/DDBJ whole genome shotgun (WGS) entry which is preliminary data.</text>
</comment>
<evidence type="ECO:0000313" key="2">
    <source>
        <dbReference type="EMBL" id="RPF49227.1"/>
    </source>
</evidence>
<name>A0A3N5AWD4_9THEO</name>
<evidence type="ECO:0000313" key="3">
    <source>
        <dbReference type="Proteomes" id="UP000282654"/>
    </source>
</evidence>
<keyword evidence="3" id="KW-1185">Reference proteome</keyword>
<feature type="transmembrane region" description="Helical" evidence="1">
    <location>
        <begin position="12"/>
        <end position="32"/>
    </location>
</feature>
<keyword evidence="1" id="KW-0812">Transmembrane</keyword>
<reference evidence="2 3" key="1">
    <citation type="submission" date="2018-11" db="EMBL/GenBank/DDBJ databases">
        <title>Genomic Encyclopedia of Type Strains, Phase IV (KMG-IV): sequencing the most valuable type-strain genomes for metagenomic binning, comparative biology and taxonomic classification.</title>
        <authorList>
            <person name="Goeker M."/>
        </authorList>
    </citation>
    <scope>NUCLEOTIDE SEQUENCE [LARGE SCALE GENOMIC DNA]</scope>
    <source>
        <strain evidence="2 3">DSM 102936</strain>
    </source>
</reference>
<evidence type="ECO:0008006" key="4">
    <source>
        <dbReference type="Google" id="ProtNLM"/>
    </source>
</evidence>
<keyword evidence="1" id="KW-1133">Transmembrane helix</keyword>
<keyword evidence="1" id="KW-0472">Membrane</keyword>
<protein>
    <recommendedName>
        <fullName evidence="4">PilX-like prepilin protein</fullName>
    </recommendedName>
</protein>
<dbReference type="RefSeq" id="WP_123926282.1">
    <property type="nucleotide sequence ID" value="NZ_RKRE01000001.1"/>
</dbReference>
<sequence length="443" mass="46783">MRPEKGQATLLAVMVIAIIVILGTAGLTLATYSKRAASSSADGTRAYYAAEAGVERAIAQLKVDPLWRDGFTNVPFGGGTIESVVLTELSRTAAGVQVKIESTGKYGKARKKVEAQVTVSYDPFISYPGGSQGGGVNIAGKGSNDDLTITSSTTVIGDSNHPTNLVFGGRGPASPSELKIEATSKDRPVVYGNVYTRGNVNVTVPGGQSGSKGGSTAVVGDVWANGTITLSSSSAIQGVYHENAGLNIPHFPASIDPTDAVKRQQFIDYYTKVAQSYGSGHYFSGDHSFTSAELQNMNGVYFVNGKATIAQRCRDYAGRATIVAATYIELDNNAELQTSDPAAVRGLLSLQDTFMRGNNVVDGVILCGDTLCFNGSATTRGAIATWGIGVDSSEQGGHRWQGTGGCCHRRSWDVKLLYDAAIFLLYPPGLPYTVKVDYWKQVS</sequence>
<dbReference type="OrthoDB" id="1724823at2"/>
<dbReference type="AlphaFoldDB" id="A0A3N5AWD4"/>
<dbReference type="Proteomes" id="UP000282654">
    <property type="component" value="Unassembled WGS sequence"/>
</dbReference>
<proteinExistence type="predicted"/>
<organism evidence="2 3">
    <name type="scientific">Thermodesulfitimonas autotrophica</name>
    <dbReference type="NCBI Taxonomy" id="1894989"/>
    <lineage>
        <taxon>Bacteria</taxon>
        <taxon>Bacillati</taxon>
        <taxon>Bacillota</taxon>
        <taxon>Clostridia</taxon>
        <taxon>Thermoanaerobacterales</taxon>
        <taxon>Thermoanaerobacteraceae</taxon>
        <taxon>Thermodesulfitimonas</taxon>
    </lineage>
</organism>